<feature type="transmembrane region" description="Helical" evidence="2">
    <location>
        <begin position="88"/>
        <end position="108"/>
    </location>
</feature>
<proteinExistence type="predicted"/>
<keyword evidence="2" id="KW-0472">Membrane</keyword>
<dbReference type="RefSeq" id="WP_310928175.1">
    <property type="nucleotide sequence ID" value="NZ_JAMQOQ010000002.1"/>
</dbReference>
<dbReference type="Proteomes" id="UP001254813">
    <property type="component" value="Unassembled WGS sequence"/>
</dbReference>
<organism evidence="4 5">
    <name type="scientific">Halogeometricum luteum</name>
    <dbReference type="NCBI Taxonomy" id="2950537"/>
    <lineage>
        <taxon>Archaea</taxon>
        <taxon>Methanobacteriati</taxon>
        <taxon>Methanobacteriota</taxon>
        <taxon>Stenosarchaea group</taxon>
        <taxon>Halobacteria</taxon>
        <taxon>Halobacteriales</taxon>
        <taxon>Haloferacaceae</taxon>
        <taxon>Halogeometricum</taxon>
    </lineage>
</organism>
<feature type="transmembrane region" description="Helical" evidence="2">
    <location>
        <begin position="55"/>
        <end position="76"/>
    </location>
</feature>
<evidence type="ECO:0000256" key="2">
    <source>
        <dbReference type="SAM" id="Phobius"/>
    </source>
</evidence>
<evidence type="ECO:0000313" key="5">
    <source>
        <dbReference type="Proteomes" id="UP001254813"/>
    </source>
</evidence>
<accession>A0ABU2G0M6</accession>
<gene>
    <name evidence="4" type="ORF">NDI79_09150</name>
</gene>
<dbReference type="Pfam" id="PF26256">
    <property type="entry name" value="DUF8060"/>
    <property type="match status" value="1"/>
</dbReference>
<evidence type="ECO:0000313" key="4">
    <source>
        <dbReference type="EMBL" id="MDS0294337.1"/>
    </source>
</evidence>
<keyword evidence="5" id="KW-1185">Reference proteome</keyword>
<dbReference type="EMBL" id="JAMQOQ010000002">
    <property type="protein sequence ID" value="MDS0294337.1"/>
    <property type="molecule type" value="Genomic_DNA"/>
</dbReference>
<evidence type="ECO:0000256" key="1">
    <source>
        <dbReference type="SAM" id="MobiDB-lite"/>
    </source>
</evidence>
<comment type="caution">
    <text evidence="4">The sequence shown here is derived from an EMBL/GenBank/DDBJ whole genome shotgun (WGS) entry which is preliminary data.</text>
</comment>
<keyword evidence="2" id="KW-0812">Transmembrane</keyword>
<sequence length="121" mass="12582">MTDRTGGDGAGNDAADADGDTAMTTEPTTETGAPTREASADEESAVDRLRTTLNYAVLGGLLLLAAISAVQLYLAVGRTISTFVTYEYRAPLMVAFNLAVLLLAALGISLQLRRLSGSEEG</sequence>
<reference evidence="4 5" key="1">
    <citation type="submission" date="2022-06" db="EMBL/GenBank/DDBJ databases">
        <title>Halogeometricum sp. a new haloarchaeum isolate from saline soil.</title>
        <authorList>
            <person name="Strakova D."/>
            <person name="Galisteo C."/>
            <person name="Sanchez-Porro C."/>
            <person name="Ventosa A."/>
        </authorList>
    </citation>
    <scope>NUCLEOTIDE SEQUENCE [LARGE SCALE GENOMIC DNA]</scope>
    <source>
        <strain evidence="5">S3BR25-2</strain>
    </source>
</reference>
<feature type="region of interest" description="Disordered" evidence="1">
    <location>
        <begin position="1"/>
        <end position="44"/>
    </location>
</feature>
<name>A0ABU2G0M6_9EURY</name>
<keyword evidence="2" id="KW-1133">Transmembrane helix</keyword>
<evidence type="ECO:0000259" key="3">
    <source>
        <dbReference type="Pfam" id="PF26256"/>
    </source>
</evidence>
<feature type="domain" description="DUF8060" evidence="3">
    <location>
        <begin position="13"/>
        <end position="116"/>
    </location>
</feature>
<dbReference type="InterPro" id="IPR058373">
    <property type="entry name" value="DUF8060"/>
</dbReference>
<feature type="compositionally biased region" description="Low complexity" evidence="1">
    <location>
        <begin position="20"/>
        <end position="35"/>
    </location>
</feature>
<protein>
    <recommendedName>
        <fullName evidence="3">DUF8060 domain-containing protein</fullName>
    </recommendedName>
</protein>